<reference evidence="11" key="2">
    <citation type="submission" date="2016-06" db="EMBL/GenBank/DDBJ databases">
        <authorList>
            <person name="Kjaerup R.B."/>
            <person name="Dalgaard T.S."/>
            <person name="Juul-Madsen H.R."/>
        </authorList>
    </citation>
    <scope>NUCLEOTIDE SEQUENCE</scope>
</reference>
<dbReference type="AlphaFoldDB" id="A0A1J0M5Q5"/>
<evidence type="ECO:0000256" key="3">
    <source>
        <dbReference type="ARBA" id="ARBA00023125"/>
    </source>
</evidence>
<dbReference type="FunFam" id="1.10.10.60:FF:000055">
    <property type="entry name" value="Homeobox protein Hox-A5"/>
    <property type="match status" value="1"/>
</dbReference>
<evidence type="ECO:0000256" key="8">
    <source>
        <dbReference type="RuleBase" id="RU004442"/>
    </source>
</evidence>
<dbReference type="PROSITE" id="PS50071">
    <property type="entry name" value="HOMEOBOX_2"/>
    <property type="match status" value="1"/>
</dbReference>
<dbReference type="CDD" id="cd00086">
    <property type="entry name" value="homeodomain"/>
    <property type="match status" value="1"/>
</dbReference>
<evidence type="ECO:0000256" key="5">
    <source>
        <dbReference type="ARBA" id="ARBA00023242"/>
    </source>
</evidence>
<dbReference type="PROSITE" id="PS00032">
    <property type="entry name" value="ANTENNAPEDIA"/>
    <property type="match status" value="1"/>
</dbReference>
<dbReference type="GO" id="GO:0009952">
    <property type="term" value="P:anterior/posterior pattern specification"/>
    <property type="evidence" value="ECO:0007669"/>
    <property type="project" value="TreeGrafter"/>
</dbReference>
<dbReference type="Pfam" id="PF00046">
    <property type="entry name" value="Homeodomain"/>
    <property type="match status" value="1"/>
</dbReference>
<dbReference type="PRINTS" id="PR00025">
    <property type="entry name" value="ANTENNAPEDIA"/>
</dbReference>
<evidence type="ECO:0000256" key="9">
    <source>
        <dbReference type="SAM" id="MobiDB-lite"/>
    </source>
</evidence>
<dbReference type="EMBL" id="KX365150">
    <property type="protein sequence ID" value="APD15713.1"/>
    <property type="molecule type" value="mRNA"/>
</dbReference>
<sequence>MSSYFVHWGQQAGLDPQCSPREPVEAHTNYPSHHRNQLYEAYNQAGYPYPEDYKHIQDPHDNNQDYYQSTSRLTHLTHAQNGPCSPEPAPGSHNPQLHRMHLAEMDRVYSMRTAQETPVRHSSTPVSYYQNGGGQLPPVTIPDNNGGMPHVGSSEEDSPNAPKTSPEGADTNRQIYPWMRRVQYNATETINDGDNKRSRTSYTRHQTLELEKEFHFNKYLTRRRRIEIAHSLNLTERQIKIWFQNRRMKWKKENKLAHIAKNMNICQTNALTLEKQKQLGLLKDDHEIKPTL</sequence>
<evidence type="ECO:0000256" key="6">
    <source>
        <dbReference type="PROSITE-ProRule" id="PRU00108"/>
    </source>
</evidence>
<accession>A0A1J0M5Q5</accession>
<dbReference type="PANTHER" id="PTHR45771">
    <property type="entry name" value="HOMEOTIC PROTEIN DEFORMED"/>
    <property type="match status" value="1"/>
</dbReference>
<dbReference type="GO" id="GO:0045944">
    <property type="term" value="P:positive regulation of transcription by RNA polymerase II"/>
    <property type="evidence" value="ECO:0007669"/>
    <property type="project" value="TreeGrafter"/>
</dbReference>
<comment type="subcellular location">
    <subcellularLocation>
        <location evidence="1 6 7">Nucleus</location>
    </subcellularLocation>
</comment>
<dbReference type="InterPro" id="IPR017970">
    <property type="entry name" value="Homeobox_CS"/>
</dbReference>
<dbReference type="InterPro" id="IPR001827">
    <property type="entry name" value="Homeobox_Antennapedia_CS"/>
</dbReference>
<evidence type="ECO:0000259" key="10">
    <source>
        <dbReference type="PROSITE" id="PS50071"/>
    </source>
</evidence>
<feature type="compositionally biased region" description="Polar residues" evidence="9">
    <location>
        <begin position="115"/>
        <end position="130"/>
    </location>
</feature>
<dbReference type="PRINTS" id="PR00024">
    <property type="entry name" value="HOMEOBOX"/>
</dbReference>
<organism evidence="11">
    <name type="scientific">Wirenia argentea</name>
    <dbReference type="NCBI Taxonomy" id="669229"/>
    <lineage>
        <taxon>Eukaryota</taxon>
        <taxon>Metazoa</taxon>
        <taxon>Spiralia</taxon>
        <taxon>Lophotrochozoa</taxon>
        <taxon>Mollusca</taxon>
        <taxon>Aplacophora</taxon>
        <taxon>Solenogastres</taxon>
        <taxon>Pholidoskepia</taxon>
        <taxon>Gymnomeniidae</taxon>
        <taxon>Wirenia</taxon>
    </lineage>
</organism>
<evidence type="ECO:0000256" key="4">
    <source>
        <dbReference type="ARBA" id="ARBA00023155"/>
    </source>
</evidence>
<dbReference type="PROSITE" id="PS00027">
    <property type="entry name" value="HOMEOBOX_1"/>
    <property type="match status" value="1"/>
</dbReference>
<feature type="DNA-binding region" description="Homeobox" evidence="6">
    <location>
        <begin position="195"/>
        <end position="254"/>
    </location>
</feature>
<dbReference type="Gene3D" id="1.10.10.60">
    <property type="entry name" value="Homeodomain-like"/>
    <property type="match status" value="1"/>
</dbReference>
<name>A0A1J0M5Q5_9MOLL</name>
<evidence type="ECO:0000256" key="1">
    <source>
        <dbReference type="ARBA" id="ARBA00004123"/>
    </source>
</evidence>
<reference evidence="11" key="1">
    <citation type="journal article" date="2016" name="BMC Genomics">
        <title>Comparative transcriptomics enlarges the toolkit of known developmental genes in mollusks.</title>
        <authorList>
            <person name="De Oliveira A.L."/>
            <person name="Wollesen T."/>
            <person name="Kristof A."/>
            <person name="Scherholz M."/>
            <person name="Redl E."/>
            <person name="Todt C."/>
            <person name="Bleidorn C."/>
            <person name="Wanninger A."/>
        </authorList>
    </citation>
    <scope>NUCLEOTIDE SEQUENCE</scope>
</reference>
<comment type="similarity">
    <text evidence="8">Belongs to the Antp homeobox family.</text>
</comment>
<keyword evidence="2" id="KW-0217">Developmental protein</keyword>
<feature type="domain" description="Homeobox" evidence="10">
    <location>
        <begin position="193"/>
        <end position="253"/>
    </location>
</feature>
<dbReference type="InterPro" id="IPR017995">
    <property type="entry name" value="Homeobox_antennapedia"/>
</dbReference>
<dbReference type="GO" id="GO:0005654">
    <property type="term" value="C:nucleoplasm"/>
    <property type="evidence" value="ECO:0007669"/>
    <property type="project" value="TreeGrafter"/>
</dbReference>
<keyword evidence="3 6" id="KW-0238">DNA-binding</keyword>
<dbReference type="InterPro" id="IPR001356">
    <property type="entry name" value="HD"/>
</dbReference>
<keyword evidence="5 6" id="KW-0539">Nucleus</keyword>
<keyword evidence="4 6" id="KW-0371">Homeobox</keyword>
<dbReference type="InterPro" id="IPR020479">
    <property type="entry name" value="HD_metazoa"/>
</dbReference>
<dbReference type="InterPro" id="IPR009057">
    <property type="entry name" value="Homeodomain-like_sf"/>
</dbReference>
<dbReference type="InterPro" id="IPR050609">
    <property type="entry name" value="Antp_homeobox_Deformed_sf"/>
</dbReference>
<dbReference type="SUPFAM" id="SSF46689">
    <property type="entry name" value="Homeodomain-like"/>
    <property type="match status" value="1"/>
</dbReference>
<evidence type="ECO:0000256" key="7">
    <source>
        <dbReference type="RuleBase" id="RU000682"/>
    </source>
</evidence>
<dbReference type="GO" id="GO:0000981">
    <property type="term" value="F:DNA-binding transcription factor activity, RNA polymerase II-specific"/>
    <property type="evidence" value="ECO:0007669"/>
    <property type="project" value="InterPro"/>
</dbReference>
<evidence type="ECO:0000256" key="2">
    <source>
        <dbReference type="ARBA" id="ARBA00022473"/>
    </source>
</evidence>
<protein>
    <submittedName>
        <fullName evidence="11">Homeobox hox 5</fullName>
    </submittedName>
</protein>
<dbReference type="PANTHER" id="PTHR45771:SF6">
    <property type="entry name" value="HOMEOTIC PROTEIN SEX COMBS REDUCED"/>
    <property type="match status" value="1"/>
</dbReference>
<dbReference type="GO" id="GO:0000978">
    <property type="term" value="F:RNA polymerase II cis-regulatory region sequence-specific DNA binding"/>
    <property type="evidence" value="ECO:0007669"/>
    <property type="project" value="TreeGrafter"/>
</dbReference>
<proteinExistence type="evidence at transcript level"/>
<evidence type="ECO:0000313" key="11">
    <source>
        <dbReference type="EMBL" id="APD15713.1"/>
    </source>
</evidence>
<feature type="region of interest" description="Disordered" evidence="9">
    <location>
        <begin position="115"/>
        <end position="174"/>
    </location>
</feature>
<gene>
    <name evidence="11" type="primary">Hox5</name>
</gene>
<dbReference type="SMART" id="SM00389">
    <property type="entry name" value="HOX"/>
    <property type="match status" value="1"/>
</dbReference>